<dbReference type="Proteomes" id="UP000809587">
    <property type="component" value="Unassembled WGS sequence"/>
</dbReference>
<comment type="similarity">
    <text evidence="6 7">Belongs to the class I-like SAM-binding methyltransferase superfamily. C5-methyltransferase family.</text>
</comment>
<dbReference type="PROSITE" id="PS00095">
    <property type="entry name" value="C5_MTASE_2"/>
    <property type="match status" value="1"/>
</dbReference>
<dbReference type="NCBIfam" id="TIGR00675">
    <property type="entry name" value="dcm"/>
    <property type="match status" value="1"/>
</dbReference>
<keyword evidence="3 6" id="KW-0808">Transferase</keyword>
<evidence type="ECO:0000256" key="2">
    <source>
        <dbReference type="ARBA" id="ARBA00022603"/>
    </source>
</evidence>
<evidence type="ECO:0000313" key="9">
    <source>
        <dbReference type="Proteomes" id="UP000809587"/>
    </source>
</evidence>
<dbReference type="GO" id="GO:0032259">
    <property type="term" value="P:methylation"/>
    <property type="evidence" value="ECO:0007669"/>
    <property type="project" value="UniProtKB-KW"/>
</dbReference>
<dbReference type="RefSeq" id="WP_204959415.1">
    <property type="nucleotide sequence ID" value="NZ_JAFEUO010000004.1"/>
</dbReference>
<keyword evidence="2 6" id="KW-0489">Methyltransferase</keyword>
<dbReference type="PRINTS" id="PR00105">
    <property type="entry name" value="C5METTRFRASE"/>
</dbReference>
<dbReference type="PANTHER" id="PTHR10629:SF52">
    <property type="entry name" value="DNA (CYTOSINE-5)-METHYLTRANSFERASE 1"/>
    <property type="match status" value="1"/>
</dbReference>
<dbReference type="EC" id="2.1.1.37" evidence="1"/>
<dbReference type="SUPFAM" id="SSF53335">
    <property type="entry name" value="S-adenosyl-L-methionine-dependent methyltransferases"/>
    <property type="match status" value="1"/>
</dbReference>
<proteinExistence type="inferred from homology"/>
<dbReference type="GO" id="GO:0008168">
    <property type="term" value="F:methyltransferase activity"/>
    <property type="evidence" value="ECO:0007669"/>
    <property type="project" value="UniProtKB-KW"/>
</dbReference>
<evidence type="ECO:0000256" key="3">
    <source>
        <dbReference type="ARBA" id="ARBA00022679"/>
    </source>
</evidence>
<evidence type="ECO:0000256" key="1">
    <source>
        <dbReference type="ARBA" id="ARBA00011975"/>
    </source>
</evidence>
<evidence type="ECO:0000313" key="8">
    <source>
        <dbReference type="EMBL" id="MBM7084323.1"/>
    </source>
</evidence>
<evidence type="ECO:0000256" key="7">
    <source>
        <dbReference type="RuleBase" id="RU000416"/>
    </source>
</evidence>
<gene>
    <name evidence="8" type="ORF">JQN84_17545</name>
</gene>
<evidence type="ECO:0000256" key="5">
    <source>
        <dbReference type="ARBA" id="ARBA00022747"/>
    </source>
</evidence>
<evidence type="ECO:0000256" key="6">
    <source>
        <dbReference type="PROSITE-ProRule" id="PRU01016"/>
    </source>
</evidence>
<reference evidence="8 9" key="1">
    <citation type="submission" date="2021-02" db="EMBL/GenBank/DDBJ databases">
        <authorList>
            <person name="Lee D.-H."/>
        </authorList>
    </citation>
    <scope>NUCLEOTIDE SEQUENCE [LARGE SCALE GENOMIC DNA]</scope>
    <source>
        <strain evidence="8 9">MMS20-R2-29</strain>
    </source>
</reference>
<dbReference type="InterPro" id="IPR050390">
    <property type="entry name" value="C5-Methyltransferase"/>
</dbReference>
<dbReference type="Gene3D" id="3.40.50.150">
    <property type="entry name" value="Vaccinia Virus protein VP39"/>
    <property type="match status" value="1"/>
</dbReference>
<dbReference type="EMBL" id="JAFEUO010000004">
    <property type="protein sequence ID" value="MBM7084323.1"/>
    <property type="molecule type" value="Genomic_DNA"/>
</dbReference>
<dbReference type="Gene3D" id="3.90.120.10">
    <property type="entry name" value="DNA Methylase, subunit A, domain 2"/>
    <property type="match status" value="1"/>
</dbReference>
<keyword evidence="4 6" id="KW-0949">S-adenosyl-L-methionine</keyword>
<dbReference type="InterPro" id="IPR031303">
    <property type="entry name" value="C5_meth_CS"/>
</dbReference>
<feature type="active site" evidence="6">
    <location>
        <position position="83"/>
    </location>
</feature>
<dbReference type="InterPro" id="IPR029063">
    <property type="entry name" value="SAM-dependent_MTases_sf"/>
</dbReference>
<sequence>MDRLTCIDLFAGAGGATEGLRAAGYDVIGAVEVDPTAAASYRMNHPATRLWQRDIRELTASQVRRELGLESGGLTLLKACPPCQGFSTLARRDESPSDSARNDLVLDVVRFVRALRPAAVLLENVPGLERDSRFSRIKLAIERIGYSLTSFKLDAADVGVPQRRRRLIMIAIRGRRAQLPNSLPSLLGNWLVEEPKTARDALEELGKSVPADDALNRHRTHSSKVVARISAVPVGGTRFDLPAEHQLSCHVNLKKRSATASYGRVRLDAPAPTMTTRCVTPACGSFIHPTEHRGLTLREAAAFQTFPPSYHFSGDFGSIERQIGNAVPVRMAQVLGEAVKELLKKSL</sequence>
<name>A0ABS2JCN5_9ACTN</name>
<protein>
    <recommendedName>
        <fullName evidence="1">DNA (cytosine-5-)-methyltransferase</fullName>
        <ecNumber evidence="1">2.1.1.37</ecNumber>
    </recommendedName>
</protein>
<dbReference type="PANTHER" id="PTHR10629">
    <property type="entry name" value="CYTOSINE-SPECIFIC METHYLTRANSFERASE"/>
    <property type="match status" value="1"/>
</dbReference>
<keyword evidence="9" id="KW-1185">Reference proteome</keyword>
<keyword evidence="5" id="KW-0680">Restriction system</keyword>
<organism evidence="8 9">
    <name type="scientific">Micromonospora humidisoli</name>
    <dbReference type="NCBI Taxonomy" id="2807622"/>
    <lineage>
        <taxon>Bacteria</taxon>
        <taxon>Bacillati</taxon>
        <taxon>Actinomycetota</taxon>
        <taxon>Actinomycetes</taxon>
        <taxon>Micromonosporales</taxon>
        <taxon>Micromonosporaceae</taxon>
        <taxon>Micromonospora</taxon>
    </lineage>
</organism>
<comment type="caution">
    <text evidence="8">The sequence shown here is derived from an EMBL/GenBank/DDBJ whole genome shotgun (WGS) entry which is preliminary data.</text>
</comment>
<dbReference type="PROSITE" id="PS51679">
    <property type="entry name" value="SAM_MT_C5"/>
    <property type="match status" value="1"/>
</dbReference>
<evidence type="ECO:0000256" key="4">
    <source>
        <dbReference type="ARBA" id="ARBA00022691"/>
    </source>
</evidence>
<accession>A0ABS2JCN5</accession>
<dbReference type="Pfam" id="PF00145">
    <property type="entry name" value="DNA_methylase"/>
    <property type="match status" value="1"/>
</dbReference>
<dbReference type="InterPro" id="IPR001525">
    <property type="entry name" value="C5_MeTfrase"/>
</dbReference>